<evidence type="ECO:0000259" key="4">
    <source>
        <dbReference type="Pfam" id="PF14677"/>
    </source>
</evidence>
<proteinExistence type="predicted"/>
<dbReference type="Pfam" id="PF14678">
    <property type="entry name" value="FANCI_S4"/>
    <property type="match status" value="1"/>
</dbReference>
<dbReference type="InterPro" id="IPR029315">
    <property type="entry name" value="FANCI_S2"/>
</dbReference>
<feature type="region of interest" description="Disordered" evidence="1">
    <location>
        <begin position="1288"/>
        <end position="1310"/>
    </location>
</feature>
<sequence length="1310" mass="149980">MSSTTIEQNIIELSISKDNQPIINFLRDVNNKDIIDMIDRTVNLSIFITILNHLLETLSNSQDFDEKRYISIQCILKNINEGKVKNQIQIVKIVNRVCFELTKLKVPQIIELCQMCTKEIQKGTDTDNVWKELLPVLVNILEENVCVEFNGEELTGKEFKNHLIKTLIMMDWSANIVTSLTIMFSEILLDKDQHQQVVRKLCDQIERMTPQEIPMLIYQLLGLCKKQNSQIIFIKLQSYFNIRIYSNKESVNSDRNSMDVIGDSIDIAYVNAESTILYHVHQYANSGYDTKEYLNTLKTLTKTPEYVLHPFQLTFLLTISTIPFYEKNVFDIIKAAIFRALSDDQKRQESKWVRDMIPAFDDIEKVIQTIIECSVDERDVVVQGLVNLTFVLLSTSSSIGREHHVEKMWSIGKNIIKELIKKKRDLSQIIIQKLCNLIITGQNVHQYIRCLQMISKRFGLTFLENQKCIVELIEQSIQVSGPVASEILDVILPLTKLSHTTRDNLILMLRKGLHSKCIETRQMAVVGFIKLIKNLKISNSAALQNYENSFDSGMSVLSQISLTLTGRSMCAGVTNEALCLEILGILRRCFMQQADVKAKLYDNLYETICVNQDLCQPLLELLWSHFSSFYVVDVAILPPLNFSNAIQIKDTDAILTERLGKLIFTIAMIICKRRSIGDTSPMLQKFVDVFEILSTKMTQCDLEHFELDDGTDLLDILPESQKKMLILKEVMSTYEALISYNLCAWNLDSTSSGDTIKQLFTGYCRLNDFSKSLNKKKDKKKKADANKSTENQNETSRKEGGSEKRVFKPPDTVMTLDVASKLLTLLHQTSVDWSCPEQANILKRNILFHQYALQAVHNLFISLKQVKYLEEDKKSTHFDYCMEIAKLLFVRCIQRFDEISEFDYGTALLSLEVFNTILQVVNLHFKNHWLKFLNGICDLKETNINLAIEKILSNYSKLLEASDDDSAQDAEVAKLIINGFLMVGAQIAGKTNCTIANKNIEWMKQMTEDRKLFGKAVVNSFVTFLFKLYTKHKLSTTLQSSFATKLTDFFGRISDEEKEDGCVTGIFNEAASTTVFLCLCNEMKSMLDDVDWIILRIKAEATWISIPAQIDMEQKRESLRSKERSLSCQLCQIISIMIDINDVSMPMGPCCEMVFKINTNLYQTLCNLTKYFTMRSSKLNPAFQVARFNNVVKDTGKSLSPVVNKLILYMDHNQIEGIVSKKKDAKLLKNKVLKETKLLPKLILEMETFSSLVIKLSKKTNIDLFKYVGQGTARDFRIKDLKTVLAEKRQSDENADSSEDEEPLSKKNRT</sequence>
<feature type="domain" description="FANCI helical" evidence="7">
    <location>
        <begin position="552"/>
        <end position="771"/>
    </location>
</feature>
<organism evidence="8 9">
    <name type="scientific">Nicrophorus vespilloides</name>
    <name type="common">Boreal carrion beetle</name>
    <dbReference type="NCBI Taxonomy" id="110193"/>
    <lineage>
        <taxon>Eukaryota</taxon>
        <taxon>Metazoa</taxon>
        <taxon>Ecdysozoa</taxon>
        <taxon>Arthropoda</taxon>
        <taxon>Hexapoda</taxon>
        <taxon>Insecta</taxon>
        <taxon>Pterygota</taxon>
        <taxon>Neoptera</taxon>
        <taxon>Endopterygota</taxon>
        <taxon>Coleoptera</taxon>
        <taxon>Polyphaga</taxon>
        <taxon>Staphyliniformia</taxon>
        <taxon>Silphidae</taxon>
        <taxon>Nicrophorinae</taxon>
        <taxon>Nicrophorus</taxon>
    </lineage>
</organism>
<feature type="compositionally biased region" description="Acidic residues" evidence="1">
    <location>
        <begin position="1293"/>
        <end position="1302"/>
    </location>
</feature>
<evidence type="ECO:0000259" key="5">
    <source>
        <dbReference type="Pfam" id="PF14678"/>
    </source>
</evidence>
<feature type="domain" description="FANCI solenoid 2" evidence="3">
    <location>
        <begin position="381"/>
        <end position="529"/>
    </location>
</feature>
<dbReference type="Pfam" id="PF14676">
    <property type="entry name" value="FANCI_S2"/>
    <property type="match status" value="1"/>
</dbReference>
<dbReference type="InterPro" id="IPR029308">
    <property type="entry name" value="FANCI_S1"/>
</dbReference>
<keyword evidence="8" id="KW-1185">Reference proteome</keyword>
<reference evidence="9" key="1">
    <citation type="submission" date="2025-08" db="UniProtKB">
        <authorList>
            <consortium name="RefSeq"/>
        </authorList>
    </citation>
    <scope>IDENTIFICATION</scope>
    <source>
        <tissue evidence="9">Whole Larva</tissue>
    </source>
</reference>
<evidence type="ECO:0000259" key="3">
    <source>
        <dbReference type="Pfam" id="PF14676"/>
    </source>
</evidence>
<dbReference type="InterPro" id="IPR029310">
    <property type="entry name" value="FANCI_HD1"/>
</dbReference>
<dbReference type="InterPro" id="IPR029312">
    <property type="entry name" value="FANCI_HD2"/>
</dbReference>
<dbReference type="Proteomes" id="UP000695000">
    <property type="component" value="Unplaced"/>
</dbReference>
<evidence type="ECO:0000259" key="6">
    <source>
        <dbReference type="Pfam" id="PF14679"/>
    </source>
</evidence>
<evidence type="ECO:0000313" key="8">
    <source>
        <dbReference type="Proteomes" id="UP000695000"/>
    </source>
</evidence>
<feature type="compositionally biased region" description="Basic and acidic residues" evidence="1">
    <location>
        <begin position="795"/>
        <end position="808"/>
    </location>
</feature>
<dbReference type="PANTHER" id="PTHR21818:SF0">
    <property type="entry name" value="FANCONI ANEMIA GROUP I PROTEIN"/>
    <property type="match status" value="1"/>
</dbReference>
<dbReference type="GeneID" id="108567471"/>
<evidence type="ECO:0000313" key="9">
    <source>
        <dbReference type="RefSeq" id="XP_017783450.1"/>
    </source>
</evidence>
<dbReference type="PANTHER" id="PTHR21818">
    <property type="entry name" value="BC025462 PROTEIN"/>
    <property type="match status" value="1"/>
</dbReference>
<gene>
    <name evidence="9" type="primary">LOC108567471</name>
</gene>
<dbReference type="Pfam" id="PF14675">
    <property type="entry name" value="FANCI_S1"/>
    <property type="match status" value="1"/>
</dbReference>
<feature type="domain" description="FANCI helical" evidence="6">
    <location>
        <begin position="291"/>
        <end position="372"/>
    </location>
</feature>
<feature type="domain" description="FANCI solenoid 3" evidence="4">
    <location>
        <begin position="813"/>
        <end position="1025"/>
    </location>
</feature>
<feature type="domain" description="FANCI solenoid 1" evidence="2">
    <location>
        <begin position="66"/>
        <end position="284"/>
    </location>
</feature>
<dbReference type="Pfam" id="PF14677">
    <property type="entry name" value="FANCI_S3"/>
    <property type="match status" value="1"/>
</dbReference>
<protein>
    <submittedName>
        <fullName evidence="9">Fanconi anemia group I protein homolog</fullName>
    </submittedName>
</protein>
<dbReference type="Pfam" id="PF14679">
    <property type="entry name" value="FANCI_HD1"/>
    <property type="match status" value="1"/>
</dbReference>
<feature type="region of interest" description="Disordered" evidence="1">
    <location>
        <begin position="777"/>
        <end position="808"/>
    </location>
</feature>
<evidence type="ECO:0000259" key="2">
    <source>
        <dbReference type="Pfam" id="PF14675"/>
    </source>
</evidence>
<dbReference type="Pfam" id="PF14680">
    <property type="entry name" value="FANCI_HD2"/>
    <property type="match status" value="1"/>
</dbReference>
<name>A0ABM1N9F0_NICVS</name>
<evidence type="ECO:0000259" key="7">
    <source>
        <dbReference type="Pfam" id="PF14680"/>
    </source>
</evidence>
<accession>A0ABM1N9F0</accession>
<evidence type="ECO:0000256" key="1">
    <source>
        <dbReference type="SAM" id="MobiDB-lite"/>
    </source>
</evidence>
<dbReference type="InterPro" id="IPR029313">
    <property type="entry name" value="FANCI_S3"/>
</dbReference>
<feature type="domain" description="FANCI solenoid 4" evidence="5">
    <location>
        <begin position="1042"/>
        <end position="1280"/>
    </location>
</feature>
<dbReference type="RefSeq" id="XP_017783450.1">
    <property type="nucleotide sequence ID" value="XM_017927961.1"/>
</dbReference>
<dbReference type="InterPro" id="IPR029314">
    <property type="entry name" value="FANCI_S4"/>
</dbReference>
<dbReference type="InterPro" id="IPR026171">
    <property type="entry name" value="FANCI"/>
</dbReference>